<dbReference type="AlphaFoldDB" id="A0A6L2LGH6"/>
<reference evidence="2" key="1">
    <citation type="journal article" date="2019" name="Sci. Rep.">
        <title>Draft genome of Tanacetum cinerariifolium, the natural source of mosquito coil.</title>
        <authorList>
            <person name="Yamashiro T."/>
            <person name="Shiraishi A."/>
            <person name="Satake H."/>
            <person name="Nakayama K."/>
        </authorList>
    </citation>
    <scope>NUCLEOTIDE SEQUENCE</scope>
</reference>
<proteinExistence type="predicted"/>
<sequence length="320" mass="36251">MIRAAIGGKSKALLSHLTSDPPEQSSKTYKQWEQEDLIVFSWLIQNIKPTLAGNLTKYHIAKTLWDALKCGKCGMTRHTTEQCFKLIGYPDWWNDGHKKGNKNRGPKRGKAFAANTDTDRKSPTGFEGMAATTINEEDGSFSISTAQNYNTNKNCHGYLIDIRTGAIIGRGTERQWLYYVDEVTRSGTHSGQGERECIDTLSWLKYVTYEEGRNHSTQPKDPNVSVAQEAPNLIPEVSNTHSSPISKPVETTNNTSGQSESVQEQEILSTQEDTPVEQNEHMEEQENFPTHEDMHCHQEQIEEFHRKDIPQKRCPEKVDI</sequence>
<dbReference type="EMBL" id="BKCJ010004416">
    <property type="protein sequence ID" value="GEU60916.1"/>
    <property type="molecule type" value="Genomic_DNA"/>
</dbReference>
<feature type="compositionally biased region" description="Basic and acidic residues" evidence="1">
    <location>
        <begin position="278"/>
        <end position="295"/>
    </location>
</feature>
<name>A0A6L2LGH6_TANCI</name>
<evidence type="ECO:0000313" key="2">
    <source>
        <dbReference type="EMBL" id="GEU60916.1"/>
    </source>
</evidence>
<protein>
    <submittedName>
        <fullName evidence="2">Putative Gag-polypeptide of LTR copia-type</fullName>
    </submittedName>
</protein>
<feature type="region of interest" description="Disordered" evidence="1">
    <location>
        <begin position="236"/>
        <end position="295"/>
    </location>
</feature>
<gene>
    <name evidence="2" type="ORF">Tci_032894</name>
</gene>
<accession>A0A6L2LGH6</accession>
<feature type="compositionally biased region" description="Basic residues" evidence="1">
    <location>
        <begin position="99"/>
        <end position="110"/>
    </location>
</feature>
<feature type="region of interest" description="Disordered" evidence="1">
    <location>
        <begin position="97"/>
        <end position="125"/>
    </location>
</feature>
<evidence type="ECO:0000256" key="1">
    <source>
        <dbReference type="SAM" id="MobiDB-lite"/>
    </source>
</evidence>
<feature type="compositionally biased region" description="Polar residues" evidence="1">
    <location>
        <begin position="237"/>
        <end position="277"/>
    </location>
</feature>
<comment type="caution">
    <text evidence="2">The sequence shown here is derived from an EMBL/GenBank/DDBJ whole genome shotgun (WGS) entry which is preliminary data.</text>
</comment>
<organism evidence="2">
    <name type="scientific">Tanacetum cinerariifolium</name>
    <name type="common">Dalmatian daisy</name>
    <name type="synonym">Chrysanthemum cinerariifolium</name>
    <dbReference type="NCBI Taxonomy" id="118510"/>
    <lineage>
        <taxon>Eukaryota</taxon>
        <taxon>Viridiplantae</taxon>
        <taxon>Streptophyta</taxon>
        <taxon>Embryophyta</taxon>
        <taxon>Tracheophyta</taxon>
        <taxon>Spermatophyta</taxon>
        <taxon>Magnoliopsida</taxon>
        <taxon>eudicotyledons</taxon>
        <taxon>Gunneridae</taxon>
        <taxon>Pentapetalae</taxon>
        <taxon>asterids</taxon>
        <taxon>campanulids</taxon>
        <taxon>Asterales</taxon>
        <taxon>Asteraceae</taxon>
        <taxon>Asteroideae</taxon>
        <taxon>Anthemideae</taxon>
        <taxon>Anthemidinae</taxon>
        <taxon>Tanacetum</taxon>
    </lineage>
</organism>